<dbReference type="InterPro" id="IPR005828">
    <property type="entry name" value="MFS_sugar_transport-like"/>
</dbReference>
<feature type="transmembrane region" description="Helical" evidence="9">
    <location>
        <begin position="23"/>
        <end position="43"/>
    </location>
</feature>
<evidence type="ECO:0000256" key="4">
    <source>
        <dbReference type="ARBA" id="ARBA00022597"/>
    </source>
</evidence>
<proteinExistence type="inferred from homology"/>
<dbReference type="InterPro" id="IPR020846">
    <property type="entry name" value="MFS_dom"/>
</dbReference>
<dbReference type="FunFam" id="1.20.1250.20:FF:000218">
    <property type="entry name" value="facilitated trehalose transporter Tret1"/>
    <property type="match status" value="1"/>
</dbReference>
<feature type="transmembrane region" description="Helical" evidence="9">
    <location>
        <begin position="349"/>
        <end position="366"/>
    </location>
</feature>
<dbReference type="PANTHER" id="PTHR48021">
    <property type="match status" value="1"/>
</dbReference>
<comment type="subcellular location">
    <subcellularLocation>
        <location evidence="1">Cell membrane</location>
        <topology evidence="1">Multi-pass membrane protein</topology>
    </subcellularLocation>
</comment>
<protein>
    <recommendedName>
        <fullName evidence="10">Major facilitator superfamily (MFS) profile domain-containing protein</fullName>
    </recommendedName>
</protein>
<evidence type="ECO:0000313" key="12">
    <source>
        <dbReference type="Proteomes" id="UP000288716"/>
    </source>
</evidence>
<evidence type="ECO:0000256" key="7">
    <source>
        <dbReference type="ARBA" id="ARBA00023136"/>
    </source>
</evidence>
<keyword evidence="2 8" id="KW-0813">Transport</keyword>
<organism evidence="11 12">
    <name type="scientific">Leptotrombidium deliense</name>
    <dbReference type="NCBI Taxonomy" id="299467"/>
    <lineage>
        <taxon>Eukaryota</taxon>
        <taxon>Metazoa</taxon>
        <taxon>Ecdysozoa</taxon>
        <taxon>Arthropoda</taxon>
        <taxon>Chelicerata</taxon>
        <taxon>Arachnida</taxon>
        <taxon>Acari</taxon>
        <taxon>Acariformes</taxon>
        <taxon>Trombidiformes</taxon>
        <taxon>Prostigmata</taxon>
        <taxon>Anystina</taxon>
        <taxon>Parasitengona</taxon>
        <taxon>Trombiculoidea</taxon>
        <taxon>Trombiculidae</taxon>
        <taxon>Leptotrombidium</taxon>
    </lineage>
</organism>
<dbReference type="PANTHER" id="PTHR48021:SF1">
    <property type="entry name" value="GH07001P-RELATED"/>
    <property type="match status" value="1"/>
</dbReference>
<dbReference type="STRING" id="299467.A0A443SLB2"/>
<dbReference type="GO" id="GO:0005886">
    <property type="term" value="C:plasma membrane"/>
    <property type="evidence" value="ECO:0007669"/>
    <property type="project" value="UniProtKB-SubCell"/>
</dbReference>
<dbReference type="PROSITE" id="PS00217">
    <property type="entry name" value="SUGAR_TRANSPORT_2"/>
    <property type="match status" value="1"/>
</dbReference>
<dbReference type="AlphaFoldDB" id="A0A443SLB2"/>
<sequence>MPLGASVGALIAAVTVEKCGRKFTLILSSLPCVIGWLMITYAVGVYVLLIGRLFTGLCVGMVLLSAPVYIAETTTPETRGFFCSGSMLFGAFGVFIVYLLGIYLNWAWLAISCTIYPVLFLAILCFLPESPVFLMKKKLHFEAHESLTFLYGNRSNLIDLKYDHDEEHSTIRDLYKREILVPLVLCLNLMFFQQFSAANVVIFYSGEMLKTIHGNSKYNTIAIPAVGVIFTFLATLLTDKAGRKTLLIASGAIMSLAMAAIAIIYYLVRLKGEQLDDKFGFLVLIAMCVFVAAYSIGYGPIPFLLMSEYIPVKVKGIASGISVCFNWLCAFVITKLFNYLLQMISEEGTYLFFSLISAFSVLFVYIKIFETKGKSLAEIEDYFKQTYYPNIENLNENFDEPLFVNNE</sequence>
<feature type="transmembrane region" description="Helical" evidence="9">
    <location>
        <begin position="106"/>
        <end position="127"/>
    </location>
</feature>
<dbReference type="OrthoDB" id="6339427at2759"/>
<evidence type="ECO:0000256" key="1">
    <source>
        <dbReference type="ARBA" id="ARBA00004651"/>
    </source>
</evidence>
<feature type="transmembrane region" description="Helical" evidence="9">
    <location>
        <begin position="81"/>
        <end position="100"/>
    </location>
</feature>
<evidence type="ECO:0000256" key="5">
    <source>
        <dbReference type="ARBA" id="ARBA00022692"/>
    </source>
</evidence>
<evidence type="ECO:0000256" key="6">
    <source>
        <dbReference type="ARBA" id="ARBA00022989"/>
    </source>
</evidence>
<feature type="transmembrane region" description="Helical" evidence="9">
    <location>
        <begin position="279"/>
        <end position="305"/>
    </location>
</feature>
<feature type="transmembrane region" description="Helical" evidence="9">
    <location>
        <begin position="245"/>
        <end position="267"/>
    </location>
</feature>
<accession>A0A443SLB2</accession>
<evidence type="ECO:0000259" key="10">
    <source>
        <dbReference type="PROSITE" id="PS50850"/>
    </source>
</evidence>
<dbReference type="InterPro" id="IPR005829">
    <property type="entry name" value="Sugar_transporter_CS"/>
</dbReference>
<evidence type="ECO:0000256" key="8">
    <source>
        <dbReference type="RuleBase" id="RU003346"/>
    </source>
</evidence>
<comment type="caution">
    <text evidence="11">The sequence shown here is derived from an EMBL/GenBank/DDBJ whole genome shotgun (WGS) entry which is preliminary data.</text>
</comment>
<keyword evidence="5 9" id="KW-0812">Transmembrane</keyword>
<evidence type="ECO:0000256" key="3">
    <source>
        <dbReference type="ARBA" id="ARBA00022475"/>
    </source>
</evidence>
<evidence type="ECO:0000256" key="2">
    <source>
        <dbReference type="ARBA" id="ARBA00022448"/>
    </source>
</evidence>
<dbReference type="NCBIfam" id="TIGR00879">
    <property type="entry name" value="SP"/>
    <property type="match status" value="1"/>
</dbReference>
<keyword evidence="6 9" id="KW-1133">Transmembrane helix</keyword>
<dbReference type="VEuPathDB" id="VectorBase:LDEU003786"/>
<reference evidence="11 12" key="1">
    <citation type="journal article" date="2018" name="Gigascience">
        <title>Genomes of trombidid mites reveal novel predicted allergens and laterally-transferred genes associated with secondary metabolism.</title>
        <authorList>
            <person name="Dong X."/>
            <person name="Chaisiri K."/>
            <person name="Xia D."/>
            <person name="Armstrong S.D."/>
            <person name="Fang Y."/>
            <person name="Donnelly M.J."/>
            <person name="Kadowaki T."/>
            <person name="McGarry J.W."/>
            <person name="Darby A.C."/>
            <person name="Makepeace B.L."/>
        </authorList>
    </citation>
    <scope>NUCLEOTIDE SEQUENCE [LARGE SCALE GENOMIC DNA]</scope>
    <source>
        <strain evidence="11">UoL-UT</strain>
    </source>
</reference>
<dbReference type="Proteomes" id="UP000288716">
    <property type="component" value="Unassembled WGS sequence"/>
</dbReference>
<keyword evidence="3" id="KW-1003">Cell membrane</keyword>
<evidence type="ECO:0000313" key="11">
    <source>
        <dbReference type="EMBL" id="RWS28253.1"/>
    </source>
</evidence>
<feature type="transmembrane region" description="Helical" evidence="9">
    <location>
        <begin position="49"/>
        <end position="69"/>
    </location>
</feature>
<dbReference type="EMBL" id="NCKV01001485">
    <property type="protein sequence ID" value="RWS28253.1"/>
    <property type="molecule type" value="Genomic_DNA"/>
</dbReference>
<keyword evidence="12" id="KW-1185">Reference proteome</keyword>
<dbReference type="InterPro" id="IPR003663">
    <property type="entry name" value="Sugar/inositol_transpt"/>
</dbReference>
<dbReference type="PRINTS" id="PR00171">
    <property type="entry name" value="SUGRTRNSPORT"/>
</dbReference>
<keyword evidence="7 9" id="KW-0472">Membrane</keyword>
<dbReference type="InterPro" id="IPR036259">
    <property type="entry name" value="MFS_trans_sf"/>
</dbReference>
<gene>
    <name evidence="11" type="ORF">B4U80_05842</name>
</gene>
<dbReference type="Gene3D" id="1.20.1250.20">
    <property type="entry name" value="MFS general substrate transporter like domains"/>
    <property type="match status" value="1"/>
</dbReference>
<comment type="similarity">
    <text evidence="8">Belongs to the major facilitator superfamily. Sugar transporter (TC 2.A.1.1) family.</text>
</comment>
<feature type="transmembrane region" description="Helical" evidence="9">
    <location>
        <begin position="218"/>
        <end position="238"/>
    </location>
</feature>
<dbReference type="InterPro" id="IPR050549">
    <property type="entry name" value="MFS_Trehalose_Transporter"/>
</dbReference>
<dbReference type="PROSITE" id="PS50850">
    <property type="entry name" value="MFS"/>
    <property type="match status" value="1"/>
</dbReference>
<feature type="domain" description="Major facilitator superfamily (MFS) profile" evidence="10">
    <location>
        <begin position="1"/>
        <end position="372"/>
    </location>
</feature>
<dbReference type="SUPFAM" id="SSF103473">
    <property type="entry name" value="MFS general substrate transporter"/>
    <property type="match status" value="1"/>
</dbReference>
<dbReference type="Pfam" id="PF00083">
    <property type="entry name" value="Sugar_tr"/>
    <property type="match status" value="1"/>
</dbReference>
<feature type="transmembrane region" description="Helical" evidence="9">
    <location>
        <begin position="179"/>
        <end position="206"/>
    </location>
</feature>
<name>A0A443SLB2_9ACAR</name>
<keyword evidence="4" id="KW-0762">Sugar transport</keyword>
<feature type="transmembrane region" description="Helical" evidence="9">
    <location>
        <begin position="317"/>
        <end position="337"/>
    </location>
</feature>
<dbReference type="GO" id="GO:0022857">
    <property type="term" value="F:transmembrane transporter activity"/>
    <property type="evidence" value="ECO:0007669"/>
    <property type="project" value="InterPro"/>
</dbReference>
<evidence type="ECO:0000256" key="9">
    <source>
        <dbReference type="SAM" id="Phobius"/>
    </source>
</evidence>